<organism evidence="1 2">
    <name type="scientific">Rhododendron molle</name>
    <name type="common">Chinese azalea</name>
    <name type="synonym">Azalea mollis</name>
    <dbReference type="NCBI Taxonomy" id="49168"/>
    <lineage>
        <taxon>Eukaryota</taxon>
        <taxon>Viridiplantae</taxon>
        <taxon>Streptophyta</taxon>
        <taxon>Embryophyta</taxon>
        <taxon>Tracheophyta</taxon>
        <taxon>Spermatophyta</taxon>
        <taxon>Magnoliopsida</taxon>
        <taxon>eudicotyledons</taxon>
        <taxon>Gunneridae</taxon>
        <taxon>Pentapetalae</taxon>
        <taxon>asterids</taxon>
        <taxon>Ericales</taxon>
        <taxon>Ericaceae</taxon>
        <taxon>Ericoideae</taxon>
        <taxon>Rhodoreae</taxon>
        <taxon>Rhododendron</taxon>
    </lineage>
</organism>
<dbReference type="EMBL" id="CM046393">
    <property type="protein sequence ID" value="KAI8552532.1"/>
    <property type="molecule type" value="Genomic_DNA"/>
</dbReference>
<name>A0ACC0NGR1_RHOML</name>
<proteinExistence type="predicted"/>
<gene>
    <name evidence="1" type="ORF">RHMOL_Rhmol06G0274400</name>
</gene>
<reference evidence="1" key="1">
    <citation type="submission" date="2022-02" db="EMBL/GenBank/DDBJ databases">
        <title>Plant Genome Project.</title>
        <authorList>
            <person name="Zhang R.-G."/>
        </authorList>
    </citation>
    <scope>NUCLEOTIDE SEQUENCE</scope>
    <source>
        <strain evidence="1">AT1</strain>
    </source>
</reference>
<protein>
    <submittedName>
        <fullName evidence="1">Uncharacterized protein</fullName>
    </submittedName>
</protein>
<sequence length="429" mass="45670">MNTSTGIYRQRPKPLLDPPYRGRCASALPCQRVALSMSCQRAILSACGPVATLPARYPVSARPCLRAALPARDPASALSCQRTALSARDPASARPCQRAILSAHGPASARPCQRAILSMSCQRAILSACGPVATLPARYPVSAPPCLRAALPARDPASALSCQRTALSARGPVCARPCLRATLPARYPVSARPCQRAILSAHGPIAALAAKVCLSQAFLLVESHLHLQQASACLLRVIHRQPWASRATRLSLRPCQGVALSARGPVCVLPCQRADSPVCRPARPYRSPVCAAMCDSRGKRDELARSICFYTIALAAHSPSRWSRGPFVSAMVLAAHCSPAIDLLPLYYSCGHTISRDAGLYSHVSHSKFGRAMAPAILAFEGDIFALCLQLRGSSRGVTVPACLLKVVLANSHETKQPTNPPPQQSRLL</sequence>
<comment type="caution">
    <text evidence="1">The sequence shown here is derived from an EMBL/GenBank/DDBJ whole genome shotgun (WGS) entry which is preliminary data.</text>
</comment>
<evidence type="ECO:0000313" key="2">
    <source>
        <dbReference type="Proteomes" id="UP001062846"/>
    </source>
</evidence>
<accession>A0ACC0NGR1</accession>
<dbReference type="Proteomes" id="UP001062846">
    <property type="component" value="Chromosome 6"/>
</dbReference>
<keyword evidence="2" id="KW-1185">Reference proteome</keyword>
<evidence type="ECO:0000313" key="1">
    <source>
        <dbReference type="EMBL" id="KAI8552532.1"/>
    </source>
</evidence>